<evidence type="ECO:0000256" key="9">
    <source>
        <dbReference type="ARBA" id="ARBA00022842"/>
    </source>
</evidence>
<dbReference type="FunFam" id="3.30.70.1230:FF:000033">
    <property type="entry name" value="Adenylate cyclase"/>
    <property type="match status" value="1"/>
</dbReference>
<proteinExistence type="inferred from homology"/>
<dbReference type="InterPro" id="IPR000014">
    <property type="entry name" value="PAS"/>
</dbReference>
<dbReference type="Gene3D" id="3.30.70.1230">
    <property type="entry name" value="Nucleotide cyclase"/>
    <property type="match status" value="1"/>
</dbReference>
<keyword evidence="18" id="KW-0175">Coiled coil</keyword>
<comment type="catalytic activity">
    <reaction evidence="1">
        <text>ATP = 3',5'-cyclic AMP + diphosphate</text>
        <dbReference type="Rhea" id="RHEA:15389"/>
        <dbReference type="ChEBI" id="CHEBI:30616"/>
        <dbReference type="ChEBI" id="CHEBI:33019"/>
        <dbReference type="ChEBI" id="CHEBI:58165"/>
        <dbReference type="EC" id="4.6.1.1"/>
    </reaction>
</comment>
<feature type="domain" description="PAS" evidence="19">
    <location>
        <begin position="717"/>
        <end position="787"/>
    </location>
</feature>
<dbReference type="PROSITE" id="PS00452">
    <property type="entry name" value="GUANYLATE_CYCLASE_1"/>
    <property type="match status" value="1"/>
</dbReference>
<evidence type="ECO:0000256" key="10">
    <source>
        <dbReference type="ARBA" id="ARBA00022989"/>
    </source>
</evidence>
<keyword evidence="13 17" id="KW-0456">Lyase</keyword>
<accession>A0A3N6PVC7</accession>
<evidence type="ECO:0000256" key="6">
    <source>
        <dbReference type="ARBA" id="ARBA00022723"/>
    </source>
</evidence>
<dbReference type="SMART" id="SM00044">
    <property type="entry name" value="CYCc"/>
    <property type="match status" value="1"/>
</dbReference>
<feature type="domain" description="PAS" evidence="19">
    <location>
        <begin position="874"/>
        <end position="914"/>
    </location>
</feature>
<dbReference type="GO" id="GO:0005524">
    <property type="term" value="F:ATP binding"/>
    <property type="evidence" value="ECO:0007669"/>
    <property type="project" value="UniProtKB-KW"/>
</dbReference>
<dbReference type="InterPro" id="IPR001610">
    <property type="entry name" value="PAC"/>
</dbReference>
<dbReference type="InterPro" id="IPR029787">
    <property type="entry name" value="Nucleotide_cyclase"/>
</dbReference>
<dbReference type="Gene3D" id="3.30.450.20">
    <property type="entry name" value="PAS domain"/>
    <property type="match status" value="7"/>
</dbReference>
<dbReference type="InterPro" id="IPR050401">
    <property type="entry name" value="Cyclic_nucleotide_synthase"/>
</dbReference>
<name>A0A3N6PVC7_9CYAN</name>
<dbReference type="RefSeq" id="WP_124154698.1">
    <property type="nucleotide sequence ID" value="NZ_CAWOLW010000534.1"/>
</dbReference>
<keyword evidence="7" id="KW-0547">Nucleotide-binding</keyword>
<comment type="subunit">
    <text evidence="16">Homodimer. Can also exist as monomer.</text>
</comment>
<evidence type="ECO:0000256" key="17">
    <source>
        <dbReference type="RuleBase" id="RU000405"/>
    </source>
</evidence>
<feature type="coiled-coil region" evidence="18">
    <location>
        <begin position="57"/>
        <end position="84"/>
    </location>
</feature>
<feature type="domain" description="Guanylate cyclase" evidence="21">
    <location>
        <begin position="1037"/>
        <end position="1164"/>
    </location>
</feature>
<dbReference type="GO" id="GO:0035556">
    <property type="term" value="P:intracellular signal transduction"/>
    <property type="evidence" value="ECO:0007669"/>
    <property type="project" value="InterPro"/>
</dbReference>
<dbReference type="CDD" id="cd07302">
    <property type="entry name" value="CHD"/>
    <property type="match status" value="1"/>
</dbReference>
<dbReference type="PROSITE" id="PS50125">
    <property type="entry name" value="GUANYLATE_CYCLASE_2"/>
    <property type="match status" value="1"/>
</dbReference>
<dbReference type="OrthoDB" id="456159at2"/>
<dbReference type="CDD" id="cd00130">
    <property type="entry name" value="PAS"/>
    <property type="match status" value="3"/>
</dbReference>
<evidence type="ECO:0000256" key="12">
    <source>
        <dbReference type="ARBA" id="ARBA00023136"/>
    </source>
</evidence>
<dbReference type="GO" id="GO:0046872">
    <property type="term" value="F:metal ion binding"/>
    <property type="evidence" value="ECO:0007669"/>
    <property type="project" value="UniProtKB-KW"/>
</dbReference>
<dbReference type="Proteomes" id="UP000269154">
    <property type="component" value="Unassembled WGS sequence"/>
</dbReference>
<dbReference type="PROSITE" id="PS50112">
    <property type="entry name" value="PAS"/>
    <property type="match status" value="4"/>
</dbReference>
<dbReference type="SMART" id="SM00086">
    <property type="entry name" value="PAC"/>
    <property type="match status" value="2"/>
</dbReference>
<keyword evidence="8" id="KW-0067">ATP-binding</keyword>
<dbReference type="GO" id="GO:0004016">
    <property type="term" value="F:adenylate cyclase activity"/>
    <property type="evidence" value="ECO:0007669"/>
    <property type="project" value="UniProtKB-EC"/>
</dbReference>
<evidence type="ECO:0000256" key="8">
    <source>
        <dbReference type="ARBA" id="ARBA00022840"/>
    </source>
</evidence>
<comment type="similarity">
    <text evidence="17">Belongs to the adenylyl cyclase class-4/guanylyl cyclase family.</text>
</comment>
<evidence type="ECO:0000256" key="3">
    <source>
        <dbReference type="ARBA" id="ARBA00012201"/>
    </source>
</evidence>
<dbReference type="SUPFAM" id="SSF55073">
    <property type="entry name" value="Nucleotide cyclase"/>
    <property type="match status" value="1"/>
</dbReference>
<keyword evidence="9" id="KW-0460">Magnesium</keyword>
<dbReference type="Pfam" id="PF13426">
    <property type="entry name" value="PAS_9"/>
    <property type="match status" value="6"/>
</dbReference>
<keyword evidence="12" id="KW-0472">Membrane</keyword>
<organism evidence="22 23">
    <name type="scientific">Okeania hirsuta</name>
    <dbReference type="NCBI Taxonomy" id="1458930"/>
    <lineage>
        <taxon>Bacteria</taxon>
        <taxon>Bacillati</taxon>
        <taxon>Cyanobacteriota</taxon>
        <taxon>Cyanophyceae</taxon>
        <taxon>Oscillatoriophycideae</taxon>
        <taxon>Oscillatoriales</taxon>
        <taxon>Microcoleaceae</taxon>
        <taxon>Okeania</taxon>
    </lineage>
</organism>
<comment type="subcellular location">
    <subcellularLocation>
        <location evidence="2">Membrane</location>
    </subcellularLocation>
</comment>
<evidence type="ECO:0000256" key="13">
    <source>
        <dbReference type="ARBA" id="ARBA00023239"/>
    </source>
</evidence>
<dbReference type="InterPro" id="IPR001054">
    <property type="entry name" value="A/G_cyclase"/>
</dbReference>
<dbReference type="EC" id="4.6.1.1" evidence="3"/>
<feature type="domain" description="PAS" evidence="19">
    <location>
        <begin position="550"/>
        <end position="591"/>
    </location>
</feature>
<evidence type="ECO:0000313" key="22">
    <source>
        <dbReference type="EMBL" id="RQH43724.1"/>
    </source>
</evidence>
<dbReference type="InterPro" id="IPR018297">
    <property type="entry name" value="A/G_cyclase_CS"/>
</dbReference>
<protein>
    <recommendedName>
        <fullName evidence="4">Adenylate cyclase</fullName>
        <ecNumber evidence="3">4.6.1.1</ecNumber>
    </recommendedName>
    <alternativeName>
        <fullName evidence="14">ATP pyrophosphate-lyase</fullName>
    </alternativeName>
    <alternativeName>
        <fullName evidence="15">Adenylyl cyclase</fullName>
    </alternativeName>
</protein>
<reference evidence="22 23" key="1">
    <citation type="journal article" date="2018" name="ACS Chem. Biol.">
        <title>Ketoreductase domain dysfunction expands chemodiversity: malyngamide biosynthesis in the cyanobacterium Okeania hirsuta.</title>
        <authorList>
            <person name="Moss N.A."/>
            <person name="Leao T."/>
            <person name="Rankin M."/>
            <person name="McCullough T.M."/>
            <person name="Qu P."/>
            <person name="Korobeynikov A."/>
            <person name="Smith J.L."/>
            <person name="Gerwick L."/>
            <person name="Gerwick W.H."/>
        </authorList>
    </citation>
    <scope>NUCLEOTIDE SEQUENCE [LARGE SCALE GENOMIC DNA]</scope>
    <source>
        <strain evidence="22 23">PAB10Feb10-1</strain>
    </source>
</reference>
<evidence type="ECO:0000256" key="5">
    <source>
        <dbReference type="ARBA" id="ARBA00022692"/>
    </source>
</evidence>
<keyword evidence="10" id="KW-1133">Transmembrane helix</keyword>
<dbReference type="GO" id="GO:0006171">
    <property type="term" value="P:cAMP biosynthetic process"/>
    <property type="evidence" value="ECO:0007669"/>
    <property type="project" value="UniProtKB-KW"/>
</dbReference>
<evidence type="ECO:0000259" key="21">
    <source>
        <dbReference type="PROSITE" id="PS50125"/>
    </source>
</evidence>
<dbReference type="AlphaFoldDB" id="A0A3N6PVC7"/>
<evidence type="ECO:0000259" key="19">
    <source>
        <dbReference type="PROSITE" id="PS50112"/>
    </source>
</evidence>
<comment type="caution">
    <text evidence="22">The sequence shown here is derived from an EMBL/GenBank/DDBJ whole genome shotgun (WGS) entry which is preliminary data.</text>
</comment>
<evidence type="ECO:0000256" key="14">
    <source>
        <dbReference type="ARBA" id="ARBA00032597"/>
    </source>
</evidence>
<dbReference type="GO" id="GO:0005886">
    <property type="term" value="C:plasma membrane"/>
    <property type="evidence" value="ECO:0007669"/>
    <property type="project" value="UniProtKB-ARBA"/>
</dbReference>
<dbReference type="SMART" id="SM00091">
    <property type="entry name" value="PAS"/>
    <property type="match status" value="7"/>
</dbReference>
<dbReference type="NCBIfam" id="TIGR00229">
    <property type="entry name" value="sensory_box"/>
    <property type="match status" value="3"/>
</dbReference>
<feature type="coiled-coil region" evidence="18">
    <location>
        <begin position="668"/>
        <end position="699"/>
    </location>
</feature>
<evidence type="ECO:0000256" key="11">
    <source>
        <dbReference type="ARBA" id="ARBA00022998"/>
    </source>
</evidence>
<dbReference type="Pfam" id="PF00211">
    <property type="entry name" value="Guanylate_cyc"/>
    <property type="match status" value="1"/>
</dbReference>
<dbReference type="SUPFAM" id="SSF55785">
    <property type="entry name" value="PYP-like sensor domain (PAS domain)"/>
    <property type="match status" value="7"/>
</dbReference>
<dbReference type="InterPro" id="IPR035965">
    <property type="entry name" value="PAS-like_dom_sf"/>
</dbReference>
<dbReference type="InterPro" id="IPR013656">
    <property type="entry name" value="PAS_4"/>
</dbReference>
<dbReference type="PROSITE" id="PS50113">
    <property type="entry name" value="PAC"/>
    <property type="match status" value="2"/>
</dbReference>
<evidence type="ECO:0000256" key="4">
    <source>
        <dbReference type="ARBA" id="ARBA00021420"/>
    </source>
</evidence>
<evidence type="ECO:0000259" key="20">
    <source>
        <dbReference type="PROSITE" id="PS50113"/>
    </source>
</evidence>
<keyword evidence="11" id="KW-0115">cAMP biosynthesis</keyword>
<keyword evidence="23" id="KW-1185">Reference proteome</keyword>
<sequence length="1232" mass="139448">MNDQDKTKKELIQELIALRQSVSELKTANSSCILNEQELNMIIEDRTAALKESNDRLVQEIVKHQQAETALKAAQEQLQTVLAAVPGTVSWVSSDLHYIEVNQQLAEMFGMPREEFAGKNIGFLGASSEFNDFLQEFFESSNLETSREITSIVHGQPRNYLVVAEKYNKNQAAFVVGIDITERKQAENDLINAKEQLQTVLAAVPGTVSWISSDLCYIEVNQKLADIFSMPRKEFMGKNIGFLGISSEFNKFVDKFFASSESEITGEIVSQIHGEPRNYLIVAEKYNQNQAAFVVGIDITERKQAEQNLLAAKEKLETVLEAVPGMVSWINSDLTYIEVNQQLADIFKRSRTDFVGKDIGFIDKSSEFNTLIKEFFASSQQEITSEIISNYQNQTKNHLIVARKYDRNQAAFVVGIDITERRQAESDLGATKEQLGAVLEAVPGIVSWISSDLHYLGVNKHLAQTYNLPKEAFIGQNIGFLKASEEFSEFMRQFFASHARDDCREVSAYANGVARNYLIVSQKYAEGKAAFAVGIDITERKDAEAALKQAEEKYRTIFENAVEGIFQATPDGYFISVNPALARIYGYESPEEMITNLTSLQHRLYGNQESRYQLMQILREHDVVVNFQSQVYRRDSSLIWTSENARSVRDRDGNLIRYEGTVEDITARKQAQEALQRANQQLETKVEERTAALKESNRLLMMEVTERQRVETALRKSEAELRVLFEAMTDVITVFDAKGRYVKILSTNSEVLYSPINELIGKSVYEVLPPQQANLFMINIQRVLNTHETVNLEYSLLVNPQNGNIQKPNSLWGISCKVPNYKSSDLPPYPYSPLPNPNEIWFTANISPLPDNCVIWVARNITERKRVLDALQRAEEKYRSIFENTAEGIFQTSPEGYFISANPALAKMYGCSSEAELKNQMTDIAQQLYVNPNRRSEFIAALDKDGSISSFESEAYRVDGTIIWISENARVVRNFEGEILYYEGTIQDITKRKHVESALRLEQEKSDRLLLNILPAKIAEKLKQNQHPIAKRFENVTILFADIVDFTGFSARISPNQLVDLLNRIFSAFDQLTEQHDLEKIKTIGDSYMVVGGLPAARDDHAEAIAEMAIDMQQAITKFLNDLGKPFQIRIGVNTGTVVAGVIGTKKFIYDLWGDTVNVASRMEASGIPGKIQVTEATYQVLKDKYLLEPRGNISVRGRGEMITYWLQGRRENSEKNLIFSHKNHLLEGRVD</sequence>
<feature type="domain" description="PAS" evidence="19">
    <location>
        <begin position="74"/>
        <end position="148"/>
    </location>
</feature>
<evidence type="ECO:0000256" key="18">
    <source>
        <dbReference type="SAM" id="Coils"/>
    </source>
</evidence>
<dbReference type="EMBL" id="RCBY01000058">
    <property type="protein sequence ID" value="RQH43724.1"/>
    <property type="molecule type" value="Genomic_DNA"/>
</dbReference>
<evidence type="ECO:0000256" key="7">
    <source>
        <dbReference type="ARBA" id="ARBA00022741"/>
    </source>
</evidence>
<dbReference type="PANTHER" id="PTHR11920:SF335">
    <property type="entry name" value="GUANYLATE CYCLASE"/>
    <property type="match status" value="1"/>
</dbReference>
<keyword evidence="5" id="KW-0812">Transmembrane</keyword>
<keyword evidence="6" id="KW-0479">Metal-binding</keyword>
<evidence type="ECO:0000256" key="1">
    <source>
        <dbReference type="ARBA" id="ARBA00001593"/>
    </source>
</evidence>
<evidence type="ECO:0000256" key="16">
    <source>
        <dbReference type="ARBA" id="ARBA00064436"/>
    </source>
</evidence>
<evidence type="ECO:0000313" key="23">
    <source>
        <dbReference type="Proteomes" id="UP000269154"/>
    </source>
</evidence>
<dbReference type="InterPro" id="IPR000700">
    <property type="entry name" value="PAS-assoc_C"/>
</dbReference>
<gene>
    <name evidence="22" type="ORF">D5R40_12415</name>
</gene>
<feature type="domain" description="PAC" evidence="20">
    <location>
        <begin position="949"/>
        <end position="1001"/>
    </location>
</feature>
<dbReference type="Pfam" id="PF08448">
    <property type="entry name" value="PAS_4"/>
    <property type="match status" value="1"/>
</dbReference>
<evidence type="ECO:0000256" key="15">
    <source>
        <dbReference type="ARBA" id="ARBA00032637"/>
    </source>
</evidence>
<evidence type="ECO:0000256" key="2">
    <source>
        <dbReference type="ARBA" id="ARBA00004370"/>
    </source>
</evidence>
<dbReference type="PANTHER" id="PTHR11920">
    <property type="entry name" value="GUANYLYL CYCLASE"/>
    <property type="match status" value="1"/>
</dbReference>
<feature type="domain" description="PAC" evidence="20">
    <location>
        <begin position="625"/>
        <end position="677"/>
    </location>
</feature>